<dbReference type="InterPro" id="IPR027417">
    <property type="entry name" value="P-loop_NTPase"/>
</dbReference>
<comment type="similarity">
    <text evidence="1">Belongs to the DNA2/NAM7 helicase family.</text>
</comment>
<keyword evidence="2" id="KW-0547">Nucleotide-binding</keyword>
<dbReference type="InterPro" id="IPR041679">
    <property type="entry name" value="DNA2/NAM7-like_C"/>
</dbReference>
<accession>A0A7Y9JER3</accession>
<evidence type="ECO:0000256" key="2">
    <source>
        <dbReference type="ARBA" id="ARBA00022741"/>
    </source>
</evidence>
<dbReference type="EMBL" id="JACCBA010000001">
    <property type="protein sequence ID" value="NYD44529.1"/>
    <property type="molecule type" value="Genomic_DNA"/>
</dbReference>
<sequence length="1117" mass="120480">MGAGFVNELLEVCVAPQKVVMIDCCRSGGFAVGLRTTDGQGPGTAKSGEEPLLSSRGVYVLSSSRAGQDSYAPVPAGDEVTPSVFTGQIVEALRTGRAGKDGSGEVSVVDLFHYVNRRMRGDGSDQIPVASSLGVDDRIIIANCPQGPAPQLVPLSRGPLTETATWSPGTGAGYSKAAAQPTWSSLLAYYRDCVMADGNVPEAMSVSDHGKAYVCLSGSERLLAGVLDDDHGISTPPDAEKFVQQAIEQESELWAGYPAVVTHGTRNGGAASNFAPLLVRAVEPVHVDGEIRLRPFGPVIPHPGLAAERLGEDAAALAESYQPTWHAGQHDRMAVDIVHLLRDEYALPAVQKIEPDRLCDRIEVDTPVSGARNSAVLYAVARNPGATAKLLKDLEHIERHAGQIKVTALAALSPEPAERALPAPDHRPQDVRLVTPLPANESQAEILRSAMSHRLTVATGPPGTGKSQLVANLVATAEAAGEKVLVASTNNQAVDEVCGRCERLAPGSVVRTGSRGYREDEAAALDYLRTVEPPASNPRTAQARLDVAGDRLRAARLELDRVASAERALREAGEARDVHAAELEATVAELLGLLRDHDGPEAIARRAERAADAKLLGEWRRKRLLRRLGLRVNSSGTEATCRALARFEHADAAWQSVLPQAVGGPDDGALATRLATAQREVEETAAALLEITVRSSARHHRHLITELIRAQNGDGSDWRAVKNALTAVRGWAVTSLSARRFPPEPALFDLVIIDEASQCAIPHVLPLLFRARRALVIGDVMQLPHVSRLNAEREAVLRREHGLRPEWLEKYRLGFRRYSAFHAAEGSLGSGLLLDEHFRCHPQIAAFVNERFYDGNLNVLTDIRGRPALPARPAILWSDVQGQARKSGTSWINPVEIEKVLESVRYLLEKLPGDATVGVVTPFKAQAEMVQRRWGAVDGRVRVGTVHTFQGGERDVMIFSLVAGEGMRPGTIRWIQRQFNLWNVAITRARSHLIVVGDAALWEGRRGLAADLRAAASGEFTAEGGQGLGDLQARLFRFLSNQNPGSEVDLGAIVNGHPADAMVRTADEEIPVILDPGPPAGVDAARHLRLMLRRRDLLGPAEGITARRLPAWKLYEV</sequence>
<dbReference type="SUPFAM" id="SSF52129">
    <property type="entry name" value="Caspase-like"/>
    <property type="match status" value="1"/>
</dbReference>
<protein>
    <submittedName>
        <fullName evidence="9">RecA/RadA recombinase</fullName>
    </submittedName>
</protein>
<dbReference type="GO" id="GO:0006508">
    <property type="term" value="P:proteolysis"/>
    <property type="evidence" value="ECO:0007669"/>
    <property type="project" value="InterPro"/>
</dbReference>
<evidence type="ECO:0000259" key="7">
    <source>
        <dbReference type="Pfam" id="PF13086"/>
    </source>
</evidence>
<dbReference type="GO" id="GO:0043139">
    <property type="term" value="F:5'-3' DNA helicase activity"/>
    <property type="evidence" value="ECO:0007669"/>
    <property type="project" value="TreeGrafter"/>
</dbReference>
<feature type="domain" description="DNA2/NAM7 helicase-like C-terminal" evidence="8">
    <location>
        <begin position="831"/>
        <end position="999"/>
    </location>
</feature>
<evidence type="ECO:0000256" key="3">
    <source>
        <dbReference type="ARBA" id="ARBA00022801"/>
    </source>
</evidence>
<feature type="domain" description="DNA2/NAM7 helicase helicase" evidence="7">
    <location>
        <begin position="439"/>
        <end position="516"/>
    </location>
</feature>
<keyword evidence="3" id="KW-0378">Hydrolase</keyword>
<dbReference type="InterPro" id="IPR047187">
    <property type="entry name" value="SF1_C_Upf1"/>
</dbReference>
<dbReference type="GO" id="GO:0004197">
    <property type="term" value="F:cysteine-type endopeptidase activity"/>
    <property type="evidence" value="ECO:0007669"/>
    <property type="project" value="InterPro"/>
</dbReference>
<proteinExistence type="inferred from homology"/>
<keyword evidence="10" id="KW-1185">Reference proteome</keyword>
<dbReference type="InterPro" id="IPR029030">
    <property type="entry name" value="Caspase-like_dom_sf"/>
</dbReference>
<feature type="domain" description="Peptidase C14 caspase" evidence="6">
    <location>
        <begin position="14"/>
        <end position="132"/>
    </location>
</feature>
<evidence type="ECO:0000259" key="8">
    <source>
        <dbReference type="Pfam" id="PF13087"/>
    </source>
</evidence>
<evidence type="ECO:0000313" key="9">
    <source>
        <dbReference type="EMBL" id="NYD44529.1"/>
    </source>
</evidence>
<dbReference type="Proteomes" id="UP000529783">
    <property type="component" value="Unassembled WGS sequence"/>
</dbReference>
<dbReference type="AlphaFoldDB" id="A0A7Y9JER3"/>
<dbReference type="SUPFAM" id="SSF52540">
    <property type="entry name" value="P-loop containing nucleoside triphosphate hydrolases"/>
    <property type="match status" value="2"/>
</dbReference>
<evidence type="ECO:0000256" key="1">
    <source>
        <dbReference type="ARBA" id="ARBA00007913"/>
    </source>
</evidence>
<dbReference type="InterPro" id="IPR041677">
    <property type="entry name" value="DNA2/NAM7_AAA_11"/>
</dbReference>
<keyword evidence="4" id="KW-0347">Helicase</keyword>
<evidence type="ECO:0000256" key="5">
    <source>
        <dbReference type="ARBA" id="ARBA00022840"/>
    </source>
</evidence>
<evidence type="ECO:0000259" key="6">
    <source>
        <dbReference type="Pfam" id="PF00656"/>
    </source>
</evidence>
<keyword evidence="5" id="KW-0067">ATP-binding</keyword>
<dbReference type="InterPro" id="IPR011600">
    <property type="entry name" value="Pept_C14_caspase"/>
</dbReference>
<organism evidence="9 10">
    <name type="scientific">Actinomadura luteofluorescens</name>
    <dbReference type="NCBI Taxonomy" id="46163"/>
    <lineage>
        <taxon>Bacteria</taxon>
        <taxon>Bacillati</taxon>
        <taxon>Actinomycetota</taxon>
        <taxon>Actinomycetes</taxon>
        <taxon>Streptosporangiales</taxon>
        <taxon>Thermomonosporaceae</taxon>
        <taxon>Actinomadura</taxon>
    </lineage>
</organism>
<dbReference type="Pfam" id="PF13087">
    <property type="entry name" value="AAA_12"/>
    <property type="match status" value="1"/>
</dbReference>
<evidence type="ECO:0000256" key="4">
    <source>
        <dbReference type="ARBA" id="ARBA00022806"/>
    </source>
</evidence>
<dbReference type="Gene3D" id="3.40.50.300">
    <property type="entry name" value="P-loop containing nucleotide triphosphate hydrolases"/>
    <property type="match status" value="2"/>
</dbReference>
<reference evidence="9 10" key="1">
    <citation type="submission" date="2020-07" db="EMBL/GenBank/DDBJ databases">
        <title>Sequencing the genomes of 1000 actinobacteria strains.</title>
        <authorList>
            <person name="Klenk H.-P."/>
        </authorList>
    </citation>
    <scope>NUCLEOTIDE SEQUENCE [LARGE SCALE GENOMIC DNA]</scope>
    <source>
        <strain evidence="9 10">DSM 40398</strain>
    </source>
</reference>
<comment type="caution">
    <text evidence="9">The sequence shown here is derived from an EMBL/GenBank/DDBJ whole genome shotgun (WGS) entry which is preliminary data.</text>
</comment>
<feature type="domain" description="DNA2/NAM7 helicase helicase" evidence="7">
    <location>
        <begin position="747"/>
        <end position="784"/>
    </location>
</feature>
<dbReference type="InterPro" id="IPR050534">
    <property type="entry name" value="Coronavir_polyprotein_1ab"/>
</dbReference>
<dbReference type="GO" id="GO:0005524">
    <property type="term" value="F:ATP binding"/>
    <property type="evidence" value="ECO:0007669"/>
    <property type="project" value="UniProtKB-KW"/>
</dbReference>
<dbReference type="Pfam" id="PF13086">
    <property type="entry name" value="AAA_11"/>
    <property type="match status" value="2"/>
</dbReference>
<name>A0A7Y9JER3_9ACTN</name>
<dbReference type="CDD" id="cd18808">
    <property type="entry name" value="SF1_C_Upf1"/>
    <property type="match status" value="1"/>
</dbReference>
<evidence type="ECO:0000313" key="10">
    <source>
        <dbReference type="Proteomes" id="UP000529783"/>
    </source>
</evidence>
<dbReference type="PANTHER" id="PTHR43788">
    <property type="entry name" value="DNA2/NAM7 HELICASE FAMILY MEMBER"/>
    <property type="match status" value="1"/>
</dbReference>
<dbReference type="Pfam" id="PF00656">
    <property type="entry name" value="Peptidase_C14"/>
    <property type="match status" value="1"/>
</dbReference>
<dbReference type="Gene3D" id="3.40.50.1460">
    <property type="match status" value="1"/>
</dbReference>
<gene>
    <name evidence="9" type="ORF">BJY14_000512</name>
</gene>
<dbReference type="PANTHER" id="PTHR43788:SF8">
    <property type="entry name" value="DNA-BINDING PROTEIN SMUBP-2"/>
    <property type="match status" value="1"/>
</dbReference>